<name>A0A0F8VYT2_9ZZZZ</name>
<dbReference type="AlphaFoldDB" id="A0A0F8VYT2"/>
<accession>A0A0F8VYT2</accession>
<evidence type="ECO:0000313" key="2">
    <source>
        <dbReference type="EMBL" id="KKK49517.1"/>
    </source>
</evidence>
<gene>
    <name evidence="2" type="ORF">LCGC14_3134270</name>
</gene>
<reference evidence="2" key="1">
    <citation type="journal article" date="2015" name="Nature">
        <title>Complex archaea that bridge the gap between prokaryotes and eukaryotes.</title>
        <authorList>
            <person name="Spang A."/>
            <person name="Saw J.H."/>
            <person name="Jorgensen S.L."/>
            <person name="Zaremba-Niedzwiedzka K."/>
            <person name="Martijn J."/>
            <person name="Lind A.E."/>
            <person name="van Eijk R."/>
            <person name="Schleper C."/>
            <person name="Guy L."/>
            <person name="Ettema T.J."/>
        </authorList>
    </citation>
    <scope>NUCLEOTIDE SEQUENCE</scope>
</reference>
<sequence length="180" mass="20280">LASAEVLERQFFLERGLPPEQLAQKRIQEFRDRQQVDVLGRALPFQVPGSESEALQFSRDVPTVQEGIRPEDIGVVPRPSGIRTIRFNDAGELIEPGMLNISTPPPGLGEGSFGPTGRTRFAAHPTGQADRRRARKRTETAEVERLRGEEEELAFFNSPTERRRRLRRSGSRIQNVIGRV</sequence>
<comment type="caution">
    <text evidence="2">The sequence shown here is derived from an EMBL/GenBank/DDBJ whole genome shotgun (WGS) entry which is preliminary data.</text>
</comment>
<feature type="non-terminal residue" evidence="2">
    <location>
        <position position="1"/>
    </location>
</feature>
<protein>
    <submittedName>
        <fullName evidence="2">Uncharacterized protein</fullName>
    </submittedName>
</protein>
<dbReference type="EMBL" id="LAZR01068501">
    <property type="protein sequence ID" value="KKK49517.1"/>
    <property type="molecule type" value="Genomic_DNA"/>
</dbReference>
<organism evidence="2">
    <name type="scientific">marine sediment metagenome</name>
    <dbReference type="NCBI Taxonomy" id="412755"/>
    <lineage>
        <taxon>unclassified sequences</taxon>
        <taxon>metagenomes</taxon>
        <taxon>ecological metagenomes</taxon>
    </lineage>
</organism>
<feature type="region of interest" description="Disordered" evidence="1">
    <location>
        <begin position="121"/>
        <end position="143"/>
    </location>
</feature>
<proteinExistence type="predicted"/>
<evidence type="ECO:0000256" key="1">
    <source>
        <dbReference type="SAM" id="MobiDB-lite"/>
    </source>
</evidence>